<gene>
    <name evidence="1" type="ORF">C8Q69DRAFT_508622</name>
</gene>
<evidence type="ECO:0000313" key="1">
    <source>
        <dbReference type="EMBL" id="RWQ94279.1"/>
    </source>
</evidence>
<keyword evidence="2" id="KW-1185">Reference proteome</keyword>
<reference evidence="1 2" key="1">
    <citation type="journal article" date="2018" name="Front. Microbiol.">
        <title>Genomic and genetic insights into a cosmopolitan fungus, Paecilomyces variotii (Eurotiales).</title>
        <authorList>
            <person name="Urquhart A.S."/>
            <person name="Mondo S.J."/>
            <person name="Makela M.R."/>
            <person name="Hane J.K."/>
            <person name="Wiebenga A."/>
            <person name="He G."/>
            <person name="Mihaltcheva S."/>
            <person name="Pangilinan J."/>
            <person name="Lipzen A."/>
            <person name="Barry K."/>
            <person name="de Vries R.P."/>
            <person name="Grigoriev I.V."/>
            <person name="Idnurm A."/>
        </authorList>
    </citation>
    <scope>NUCLEOTIDE SEQUENCE [LARGE SCALE GENOMIC DNA]</scope>
    <source>
        <strain evidence="1 2">CBS 101075</strain>
    </source>
</reference>
<proteinExistence type="predicted"/>
<sequence length="237" mass="26988">MKFFGPDIWQGKEIIFPNDPNVIWVLDQKISENSIQITREESIAHNLRSVARAVFSCKQKDGLGVKHAIKIYMEIPWIDAEFTSAAARKAQADINRSEDMASEIKALRKLTQNTAKHAPHLVAELHTKQGDDGIVPTGFISYLLMTWCPGVPLGEGDYDYQTMPQAERKRIFKAFKEALEDTKRCGVVSKGGNPTLIWDAENEKCYMVDFKWSGRPHYIDVAERIWRRWGLQPGPPD</sequence>
<comment type="caution">
    <text evidence="1">The sequence shown here is derived from an EMBL/GenBank/DDBJ whole genome shotgun (WGS) entry which is preliminary data.</text>
</comment>
<dbReference type="EMBL" id="RCNU01000008">
    <property type="protein sequence ID" value="RWQ94279.1"/>
    <property type="molecule type" value="Genomic_DNA"/>
</dbReference>
<evidence type="ECO:0000313" key="2">
    <source>
        <dbReference type="Proteomes" id="UP000283841"/>
    </source>
</evidence>
<protein>
    <recommendedName>
        <fullName evidence="3">Aminoglycoside phosphotransferase domain-containing protein</fullName>
    </recommendedName>
</protein>
<name>A0A443HR63_BYSSP</name>
<evidence type="ECO:0008006" key="3">
    <source>
        <dbReference type="Google" id="ProtNLM"/>
    </source>
</evidence>
<dbReference type="RefSeq" id="XP_028483924.1">
    <property type="nucleotide sequence ID" value="XM_028632998.1"/>
</dbReference>
<dbReference type="AlphaFoldDB" id="A0A443HR63"/>
<dbReference type="Proteomes" id="UP000283841">
    <property type="component" value="Unassembled WGS sequence"/>
</dbReference>
<dbReference type="VEuPathDB" id="FungiDB:C8Q69DRAFT_508622"/>
<organism evidence="1 2">
    <name type="scientific">Byssochlamys spectabilis</name>
    <name type="common">Paecilomyces variotii</name>
    <dbReference type="NCBI Taxonomy" id="264951"/>
    <lineage>
        <taxon>Eukaryota</taxon>
        <taxon>Fungi</taxon>
        <taxon>Dikarya</taxon>
        <taxon>Ascomycota</taxon>
        <taxon>Pezizomycotina</taxon>
        <taxon>Eurotiomycetes</taxon>
        <taxon>Eurotiomycetidae</taxon>
        <taxon>Eurotiales</taxon>
        <taxon>Thermoascaceae</taxon>
        <taxon>Paecilomyces</taxon>
    </lineage>
</organism>
<accession>A0A443HR63</accession>
<dbReference type="GeneID" id="39602275"/>